<dbReference type="Gene3D" id="3.30.420.10">
    <property type="entry name" value="Ribonuclease H-like superfamily/Ribonuclease H"/>
    <property type="match status" value="1"/>
</dbReference>
<gene>
    <name evidence="2" type="ORF">Tci_066054</name>
</gene>
<accession>A0A6L2P6T9</accession>
<dbReference type="AlphaFoldDB" id="A0A6L2P6T9"/>
<dbReference type="InterPro" id="IPR053134">
    <property type="entry name" value="RNA-dir_DNA_polymerase"/>
</dbReference>
<dbReference type="GO" id="GO:0003676">
    <property type="term" value="F:nucleic acid binding"/>
    <property type="evidence" value="ECO:0007669"/>
    <property type="project" value="InterPro"/>
</dbReference>
<dbReference type="Pfam" id="PF08284">
    <property type="entry name" value="RVP_2"/>
    <property type="match status" value="1"/>
</dbReference>
<dbReference type="GO" id="GO:0003964">
    <property type="term" value="F:RNA-directed DNA polymerase activity"/>
    <property type="evidence" value="ECO:0007669"/>
    <property type="project" value="UniProtKB-KW"/>
</dbReference>
<dbReference type="EMBL" id="BKCJ010010991">
    <property type="protein sequence ID" value="GEU94076.1"/>
    <property type="molecule type" value="Genomic_DNA"/>
</dbReference>
<organism evidence="2">
    <name type="scientific">Tanacetum cinerariifolium</name>
    <name type="common">Dalmatian daisy</name>
    <name type="synonym">Chrysanthemum cinerariifolium</name>
    <dbReference type="NCBI Taxonomy" id="118510"/>
    <lineage>
        <taxon>Eukaryota</taxon>
        <taxon>Viridiplantae</taxon>
        <taxon>Streptophyta</taxon>
        <taxon>Embryophyta</taxon>
        <taxon>Tracheophyta</taxon>
        <taxon>Spermatophyta</taxon>
        <taxon>Magnoliopsida</taxon>
        <taxon>eudicotyledons</taxon>
        <taxon>Gunneridae</taxon>
        <taxon>Pentapetalae</taxon>
        <taxon>asterids</taxon>
        <taxon>campanulids</taxon>
        <taxon>Asterales</taxon>
        <taxon>Asteraceae</taxon>
        <taxon>Asteroideae</taxon>
        <taxon>Anthemideae</taxon>
        <taxon>Anthemidinae</taxon>
        <taxon>Tanacetum</taxon>
    </lineage>
</organism>
<name>A0A6L2P6T9_TANCI</name>
<dbReference type="PANTHER" id="PTHR24559:SF427">
    <property type="entry name" value="RNA-DIRECTED DNA POLYMERASE"/>
    <property type="match status" value="1"/>
</dbReference>
<dbReference type="InterPro" id="IPR012337">
    <property type="entry name" value="RNaseH-like_sf"/>
</dbReference>
<protein>
    <submittedName>
        <fullName evidence="2">Putative reverse transcriptase domain-containing protein</fullName>
    </submittedName>
</protein>
<sequence>MLGLLDKFVIVFIDDILIYTKNQEKHKEHLNLIWELLKKEELYAKFSKCEFWLSKVQFLGHVINSEDIHVDPAKIESIKDWASPKTPMEIRKFLGLAGYYQRFIKGFLNIAKPMTKLTHISVKFDCTKCVVFTDHKSLQHIPDQKELNMRQQWWLEPLSDYDCEIDSEAMKEENVKKENLHGINKEFETRADGTLCIKKRTLGTQLDLSTTYHLQTDGQSKRTIQTLEDMLRACVINFGKGWDSHLSLVKFSYNNNYHTSIKAASFEALYGRKCRSPICWAEVRDSQLTGPEIVHDLPRLDSFDVIIGIDWLTKYHGVIVFDEKIMRIPTKKDGSFRISVDYHGLNKLIVKNQYLLLRIDDLFDQLQGSSVYSKIDLRSGYQQLKVQEEDIPNTTFRTRYGHYEFQVIPFGLTNAPTVFMDMMNQVCKWYLDKFVILLIDDILIYFKDQEEQEEHLKLILELFKKEELYAKLIVKAFMWIPLRLSRLRIGHHLRLQRRFTSSEV</sequence>
<dbReference type="InterPro" id="IPR043128">
    <property type="entry name" value="Rev_trsase/Diguanyl_cyclase"/>
</dbReference>
<dbReference type="Gene3D" id="3.30.70.270">
    <property type="match status" value="3"/>
</dbReference>
<dbReference type="InterPro" id="IPR036397">
    <property type="entry name" value="RNaseH_sf"/>
</dbReference>
<comment type="caution">
    <text evidence="2">The sequence shown here is derived from an EMBL/GenBank/DDBJ whole genome shotgun (WGS) entry which is preliminary data.</text>
</comment>
<keyword evidence="2" id="KW-0548">Nucleotidyltransferase</keyword>
<evidence type="ECO:0000259" key="1">
    <source>
        <dbReference type="PROSITE" id="PS50878"/>
    </source>
</evidence>
<dbReference type="Pfam" id="PF00078">
    <property type="entry name" value="RVT_1"/>
    <property type="match status" value="2"/>
</dbReference>
<dbReference type="CDD" id="cd01647">
    <property type="entry name" value="RT_LTR"/>
    <property type="match status" value="1"/>
</dbReference>
<keyword evidence="2" id="KW-0695">RNA-directed DNA polymerase</keyword>
<feature type="domain" description="Reverse transcriptase" evidence="1">
    <location>
        <begin position="310"/>
        <end position="493"/>
    </location>
</feature>
<dbReference type="Gene3D" id="3.10.10.10">
    <property type="entry name" value="HIV Type 1 Reverse Transcriptase, subunit A, domain 1"/>
    <property type="match status" value="1"/>
</dbReference>
<feature type="domain" description="Reverse transcriptase" evidence="1">
    <location>
        <begin position="1"/>
        <end position="63"/>
    </location>
</feature>
<dbReference type="SUPFAM" id="SSF56672">
    <property type="entry name" value="DNA/RNA polymerases"/>
    <property type="match status" value="2"/>
</dbReference>
<keyword evidence="2" id="KW-0808">Transferase</keyword>
<dbReference type="PANTHER" id="PTHR24559">
    <property type="entry name" value="TRANSPOSON TY3-I GAG-POL POLYPROTEIN"/>
    <property type="match status" value="1"/>
</dbReference>
<proteinExistence type="predicted"/>
<reference evidence="2" key="1">
    <citation type="journal article" date="2019" name="Sci. Rep.">
        <title>Draft genome of Tanacetum cinerariifolium, the natural source of mosquito coil.</title>
        <authorList>
            <person name="Yamashiro T."/>
            <person name="Shiraishi A."/>
            <person name="Satake H."/>
            <person name="Nakayama K."/>
        </authorList>
    </citation>
    <scope>NUCLEOTIDE SEQUENCE</scope>
</reference>
<evidence type="ECO:0000313" key="2">
    <source>
        <dbReference type="EMBL" id="GEU94076.1"/>
    </source>
</evidence>
<dbReference type="InterPro" id="IPR000477">
    <property type="entry name" value="RT_dom"/>
</dbReference>
<dbReference type="PROSITE" id="PS50878">
    <property type="entry name" value="RT_POL"/>
    <property type="match status" value="2"/>
</dbReference>
<dbReference type="SUPFAM" id="SSF53098">
    <property type="entry name" value="Ribonuclease H-like"/>
    <property type="match status" value="1"/>
</dbReference>
<dbReference type="InterPro" id="IPR043502">
    <property type="entry name" value="DNA/RNA_pol_sf"/>
</dbReference>